<feature type="domain" description="Nucleoside diphosphate kinase-like" evidence="14">
    <location>
        <begin position="1"/>
        <end position="134"/>
    </location>
</feature>
<keyword evidence="4 13" id="KW-0808">Transferase</keyword>
<dbReference type="GO" id="GO:0004550">
    <property type="term" value="F:nucleoside diphosphate kinase activity"/>
    <property type="evidence" value="ECO:0007669"/>
    <property type="project" value="UniProtKB-EC"/>
</dbReference>
<evidence type="ECO:0000256" key="8">
    <source>
        <dbReference type="ARBA" id="ARBA00022840"/>
    </source>
</evidence>
<evidence type="ECO:0000256" key="9">
    <source>
        <dbReference type="ARBA" id="ARBA00022842"/>
    </source>
</evidence>
<comment type="cofactor">
    <cofactor evidence="1">
        <name>Mg(2+)</name>
        <dbReference type="ChEBI" id="CHEBI:18420"/>
    </cofactor>
</comment>
<feature type="binding site" evidence="11">
    <location>
        <position position="9"/>
    </location>
    <ligand>
        <name>ATP</name>
        <dbReference type="ChEBI" id="CHEBI:30616"/>
    </ligand>
</feature>
<dbReference type="SUPFAM" id="SSF54919">
    <property type="entry name" value="Nucleoside diphosphate kinase, NDK"/>
    <property type="match status" value="1"/>
</dbReference>
<accession>A0A348MM43</accession>
<evidence type="ECO:0000256" key="12">
    <source>
        <dbReference type="RuleBase" id="RU004011"/>
    </source>
</evidence>
<keyword evidence="3" id="KW-0963">Cytoplasm</keyword>
<evidence type="ECO:0000256" key="4">
    <source>
        <dbReference type="ARBA" id="ARBA00022679"/>
    </source>
</evidence>
<dbReference type="GO" id="GO:0005524">
    <property type="term" value="F:ATP binding"/>
    <property type="evidence" value="ECO:0007669"/>
    <property type="project" value="UniProtKB-KW"/>
</dbReference>
<dbReference type="Pfam" id="PF00334">
    <property type="entry name" value="NDK"/>
    <property type="match status" value="1"/>
</dbReference>
<dbReference type="PRINTS" id="PR01243">
    <property type="entry name" value="NUCDPKINASE"/>
</dbReference>
<keyword evidence="8 13" id="KW-0067">ATP-binding</keyword>
<dbReference type="GO" id="GO:0006228">
    <property type="term" value="P:UTP biosynthetic process"/>
    <property type="evidence" value="ECO:0007669"/>
    <property type="project" value="InterPro"/>
</dbReference>
<evidence type="ECO:0000256" key="5">
    <source>
        <dbReference type="ARBA" id="ARBA00022723"/>
    </source>
</evidence>
<keyword evidence="10" id="KW-0546">Nucleotide metabolism</keyword>
<dbReference type="PANTHER" id="PTHR46161:SF3">
    <property type="entry name" value="NUCLEOSIDE DIPHOSPHATE KINASE DDB_G0292928-RELATED"/>
    <property type="match status" value="1"/>
</dbReference>
<dbReference type="InterPro" id="IPR036850">
    <property type="entry name" value="NDK-like_dom_sf"/>
</dbReference>
<feature type="binding site" evidence="11">
    <location>
        <position position="91"/>
    </location>
    <ligand>
        <name>ATP</name>
        <dbReference type="ChEBI" id="CHEBI:30616"/>
    </ligand>
</feature>
<evidence type="ECO:0000313" key="16">
    <source>
        <dbReference type="Proteomes" id="UP000262454"/>
    </source>
</evidence>
<evidence type="ECO:0000256" key="10">
    <source>
        <dbReference type="ARBA" id="ARBA00023080"/>
    </source>
</evidence>
<dbReference type="InterPro" id="IPR001564">
    <property type="entry name" value="Nucleoside_diP_kinase"/>
</dbReference>
<dbReference type="GO" id="GO:0046872">
    <property type="term" value="F:metal ion binding"/>
    <property type="evidence" value="ECO:0007669"/>
    <property type="project" value="UniProtKB-KW"/>
</dbReference>
<feature type="binding site" evidence="11">
    <location>
        <position position="57"/>
    </location>
    <ligand>
        <name>ATP</name>
        <dbReference type="ChEBI" id="CHEBI:30616"/>
    </ligand>
</feature>
<evidence type="ECO:0000256" key="3">
    <source>
        <dbReference type="ARBA" id="ARBA00022490"/>
    </source>
</evidence>
<evidence type="ECO:0000256" key="2">
    <source>
        <dbReference type="ARBA" id="ARBA00008142"/>
    </source>
</evidence>
<dbReference type="GO" id="GO:0006183">
    <property type="term" value="P:GTP biosynthetic process"/>
    <property type="evidence" value="ECO:0007669"/>
    <property type="project" value="InterPro"/>
</dbReference>
<dbReference type="Gene3D" id="3.30.70.141">
    <property type="entry name" value="Nucleoside diphosphate kinase-like domain"/>
    <property type="match status" value="1"/>
</dbReference>
<dbReference type="PROSITE" id="PS51374">
    <property type="entry name" value="NDPK_LIKE"/>
    <property type="match status" value="1"/>
</dbReference>
<reference evidence="15 16" key="1">
    <citation type="journal article" date="2018" name="Nat. Biotechnol.">
        <title>A standardized bacterial taxonomy based on genome phylogeny substantially revises the tree of life.</title>
        <authorList>
            <person name="Parks D.H."/>
            <person name="Chuvochina M."/>
            <person name="Waite D.W."/>
            <person name="Rinke C."/>
            <person name="Skarshewski A."/>
            <person name="Chaumeil P.A."/>
            <person name="Hugenholtz P."/>
        </authorList>
    </citation>
    <scope>NUCLEOTIDE SEQUENCE [LARGE SCALE GENOMIC DNA]</scope>
    <source>
        <strain evidence="15">UBA7921</strain>
    </source>
</reference>
<keyword evidence="9" id="KW-0460">Magnesium</keyword>
<evidence type="ECO:0000259" key="14">
    <source>
        <dbReference type="SMART" id="SM00562"/>
    </source>
</evidence>
<dbReference type="InterPro" id="IPR034907">
    <property type="entry name" value="NDK-like_dom"/>
</dbReference>
<evidence type="ECO:0000313" key="15">
    <source>
        <dbReference type="EMBL" id="HAF08119.1"/>
    </source>
</evidence>
<dbReference type="InterPro" id="IPR023005">
    <property type="entry name" value="Nucleoside_diP_kinase_AS"/>
</dbReference>
<sequence length="134" mass="15510">MERTLMLIKPDATKRNLVGKILSIVEDEGFKIVKIKSQKMSKSLAKEFYAVHRKKDFFKDLVDYMCSGLTVGVILERKNAINHLREIVGATDPKEAKEGTIRHLFGETFRRNSVHASDSKKSFVYEKRVFFKEK</sequence>
<dbReference type="NCBIfam" id="NF001908">
    <property type="entry name" value="PRK00668.1"/>
    <property type="match status" value="1"/>
</dbReference>
<dbReference type="PROSITE" id="PS00469">
    <property type="entry name" value="NDPK"/>
    <property type="match status" value="1"/>
</dbReference>
<evidence type="ECO:0000256" key="6">
    <source>
        <dbReference type="ARBA" id="ARBA00022741"/>
    </source>
</evidence>
<evidence type="ECO:0000256" key="11">
    <source>
        <dbReference type="PROSITE-ProRule" id="PRU00706"/>
    </source>
</evidence>
<gene>
    <name evidence="15" type="ORF">DCG82_06920</name>
</gene>
<dbReference type="GO" id="GO:0006241">
    <property type="term" value="P:CTP biosynthetic process"/>
    <property type="evidence" value="ECO:0007669"/>
    <property type="project" value="InterPro"/>
</dbReference>
<evidence type="ECO:0000256" key="13">
    <source>
        <dbReference type="RuleBase" id="RU004013"/>
    </source>
</evidence>
<keyword evidence="7 13" id="KW-0418">Kinase</keyword>
<keyword evidence="6 13" id="KW-0547">Nucleotide-binding</keyword>
<feature type="binding site" evidence="11">
    <location>
        <position position="102"/>
    </location>
    <ligand>
        <name>ATP</name>
        <dbReference type="ChEBI" id="CHEBI:30616"/>
    </ligand>
</feature>
<dbReference type="EC" id="2.7.4.6" evidence="13"/>
<dbReference type="EMBL" id="DMCX01000037">
    <property type="protein sequence ID" value="HAF08119.1"/>
    <property type="molecule type" value="Genomic_DNA"/>
</dbReference>
<dbReference type="PANTHER" id="PTHR46161">
    <property type="entry name" value="NUCLEOSIDE DIPHOSPHATE KINASE"/>
    <property type="match status" value="1"/>
</dbReference>
<feature type="active site" description="Pros-phosphohistidine intermediate" evidence="11">
    <location>
        <position position="115"/>
    </location>
</feature>
<feature type="binding site" evidence="11">
    <location>
        <position position="85"/>
    </location>
    <ligand>
        <name>ATP</name>
        <dbReference type="ChEBI" id="CHEBI:30616"/>
    </ligand>
</feature>
<name>A0A348MM43_UNCW3</name>
<comment type="catalytic activity">
    <reaction evidence="13">
        <text>a 2'-deoxyribonucleoside 5'-diphosphate + ATP = a 2'-deoxyribonucleoside 5'-triphosphate + ADP</text>
        <dbReference type="Rhea" id="RHEA:44640"/>
        <dbReference type="ChEBI" id="CHEBI:30616"/>
        <dbReference type="ChEBI" id="CHEBI:61560"/>
        <dbReference type="ChEBI" id="CHEBI:73316"/>
        <dbReference type="ChEBI" id="CHEBI:456216"/>
        <dbReference type="EC" id="2.7.4.6"/>
    </reaction>
</comment>
<dbReference type="Proteomes" id="UP000262454">
    <property type="component" value="Unassembled WGS sequence"/>
</dbReference>
<keyword evidence="5" id="KW-0479">Metal-binding</keyword>
<organism evidence="15 16">
    <name type="scientific">candidate division WOR-3 bacterium</name>
    <dbReference type="NCBI Taxonomy" id="2052148"/>
    <lineage>
        <taxon>Bacteria</taxon>
        <taxon>Bacteria division WOR-3</taxon>
    </lineage>
</organism>
<evidence type="ECO:0000256" key="1">
    <source>
        <dbReference type="ARBA" id="ARBA00001946"/>
    </source>
</evidence>
<dbReference type="FunFam" id="3.30.70.141:FF:000017">
    <property type="entry name" value="Nucleoside diphosphate kinase"/>
    <property type="match status" value="1"/>
</dbReference>
<dbReference type="CDD" id="cd04413">
    <property type="entry name" value="NDPk_I"/>
    <property type="match status" value="1"/>
</dbReference>
<evidence type="ECO:0000256" key="7">
    <source>
        <dbReference type="ARBA" id="ARBA00022777"/>
    </source>
</evidence>
<protein>
    <recommendedName>
        <fullName evidence="13">Nucleoside diphosphate kinase</fullName>
        <ecNumber evidence="13">2.7.4.6</ecNumber>
    </recommendedName>
</protein>
<proteinExistence type="inferred from homology"/>
<dbReference type="AlphaFoldDB" id="A0A348MM43"/>
<feature type="binding site" evidence="11">
    <location>
        <position position="112"/>
    </location>
    <ligand>
        <name>ATP</name>
        <dbReference type="ChEBI" id="CHEBI:30616"/>
    </ligand>
</feature>
<comment type="caution">
    <text evidence="15">The sequence shown here is derived from an EMBL/GenBank/DDBJ whole genome shotgun (WGS) entry which is preliminary data.</text>
</comment>
<dbReference type="SMART" id="SM00562">
    <property type="entry name" value="NDK"/>
    <property type="match status" value="1"/>
</dbReference>
<comment type="similarity">
    <text evidence="2 11 12">Belongs to the NDK family.</text>
</comment>